<evidence type="ECO:0008006" key="4">
    <source>
        <dbReference type="Google" id="ProtNLM"/>
    </source>
</evidence>
<sequence>MMMKILAILNNRCPNCEKGSIFDKDRGLINLSIPKMNKTCPSCGFQFVKETGFFYGAMYVSYALTVAEGFIWFLIGYFLLGLSLMTNFLIIAAIALLLSRFNFKISRTIWIYIFYKQH</sequence>
<organism evidence="2 3">
    <name type="scientific">Zunongwangia profunda (strain DSM 18752 / CCTCC AB 206139 / SM-A87)</name>
    <name type="common">Wangia profunda</name>
    <dbReference type="NCBI Taxonomy" id="655815"/>
    <lineage>
        <taxon>Bacteria</taxon>
        <taxon>Pseudomonadati</taxon>
        <taxon>Bacteroidota</taxon>
        <taxon>Flavobacteriia</taxon>
        <taxon>Flavobacteriales</taxon>
        <taxon>Flavobacteriaceae</taxon>
        <taxon>Zunongwangia</taxon>
    </lineage>
</organism>
<protein>
    <recommendedName>
        <fullName evidence="4">DUF983 domain-containing protein</fullName>
    </recommendedName>
</protein>
<evidence type="ECO:0000256" key="1">
    <source>
        <dbReference type="SAM" id="Phobius"/>
    </source>
</evidence>
<dbReference type="eggNOG" id="COG5349">
    <property type="taxonomic scope" value="Bacteria"/>
</dbReference>
<dbReference type="KEGG" id="zpr:ZPR_1019"/>
<keyword evidence="3" id="KW-1185">Reference proteome</keyword>
<reference evidence="2 3" key="1">
    <citation type="journal article" date="2010" name="BMC Genomics">
        <title>The complete genome of Zunongwangia profunda SM-A87 reveals its adaptation to the deep-sea environment and ecological role in sedimentary organic nitrogen degradation.</title>
        <authorList>
            <person name="Qin Q.L."/>
            <person name="Zhang X.Y."/>
            <person name="Wang X.M."/>
            <person name="Liu G.M."/>
            <person name="Chen X.L."/>
            <person name="Xie B.B."/>
            <person name="Dang H.Y."/>
            <person name="Zhou B.C."/>
            <person name="Yu J."/>
            <person name="Zhang Y.Z."/>
        </authorList>
    </citation>
    <scope>NUCLEOTIDE SEQUENCE [LARGE SCALE GENOMIC DNA]</scope>
    <source>
        <strain evidence="3">DSM 18752 / CCTCC AB 206139 / SM-A87</strain>
    </source>
</reference>
<keyword evidence="1" id="KW-0812">Transmembrane</keyword>
<dbReference type="InterPro" id="IPR009325">
    <property type="entry name" value="DUF983"/>
</dbReference>
<dbReference type="HOGENOM" id="CLU_133146_0_1_10"/>
<proteinExistence type="predicted"/>
<accession>D5BHX6</accession>
<evidence type="ECO:0000313" key="3">
    <source>
        <dbReference type="Proteomes" id="UP000001654"/>
    </source>
</evidence>
<gene>
    <name evidence="2" type="ordered locus">ZPR_1019</name>
</gene>
<name>D5BHX6_ZUNPS</name>
<keyword evidence="1" id="KW-0472">Membrane</keyword>
<feature type="transmembrane region" description="Helical" evidence="1">
    <location>
        <begin position="70"/>
        <end position="98"/>
    </location>
</feature>
<keyword evidence="1" id="KW-1133">Transmembrane helix</keyword>
<dbReference type="EMBL" id="CP001650">
    <property type="protein sequence ID" value="ADF51364.1"/>
    <property type="molecule type" value="Genomic_DNA"/>
</dbReference>
<dbReference type="AlphaFoldDB" id="D5BHX6"/>
<dbReference type="Proteomes" id="UP000001654">
    <property type="component" value="Chromosome"/>
</dbReference>
<evidence type="ECO:0000313" key="2">
    <source>
        <dbReference type="EMBL" id="ADF51364.1"/>
    </source>
</evidence>
<dbReference type="STRING" id="655815.ZPR_1019"/>
<dbReference type="Pfam" id="PF06170">
    <property type="entry name" value="DUF983"/>
    <property type="match status" value="1"/>
</dbReference>